<feature type="domain" description="FAD/NAD(P)-binding" evidence="8">
    <location>
        <begin position="3"/>
        <end position="285"/>
    </location>
</feature>
<dbReference type="InterPro" id="IPR050260">
    <property type="entry name" value="FAD-bd_OxRdtase"/>
</dbReference>
<organism evidence="9 10">
    <name type="scientific">Aeromicrobium alkaliterrae</name>
    <dbReference type="NCBI Taxonomy" id="302168"/>
    <lineage>
        <taxon>Bacteria</taxon>
        <taxon>Bacillati</taxon>
        <taxon>Actinomycetota</taxon>
        <taxon>Actinomycetes</taxon>
        <taxon>Propionibacteriales</taxon>
        <taxon>Nocardioidaceae</taxon>
        <taxon>Aeromicrobium</taxon>
    </lineage>
</organism>
<name>A0ABN2K2E8_9ACTN</name>
<dbReference type="Proteomes" id="UP001501057">
    <property type="component" value="Unassembled WGS sequence"/>
</dbReference>
<dbReference type="PRINTS" id="PR00368">
    <property type="entry name" value="FADPNR"/>
</dbReference>
<evidence type="ECO:0000313" key="9">
    <source>
        <dbReference type="EMBL" id="GAA1747000.1"/>
    </source>
</evidence>
<dbReference type="Gene3D" id="3.50.50.60">
    <property type="entry name" value="FAD/NAD(P)-binding domain"/>
    <property type="match status" value="2"/>
</dbReference>
<keyword evidence="4" id="KW-0274">FAD</keyword>
<evidence type="ECO:0000313" key="10">
    <source>
        <dbReference type="Proteomes" id="UP001501057"/>
    </source>
</evidence>
<dbReference type="InterPro" id="IPR036188">
    <property type="entry name" value="FAD/NAD-bd_sf"/>
</dbReference>
<dbReference type="InterPro" id="IPR004099">
    <property type="entry name" value="Pyr_nucl-diS_OxRdtase_dimer"/>
</dbReference>
<evidence type="ECO:0000256" key="4">
    <source>
        <dbReference type="ARBA" id="ARBA00022827"/>
    </source>
</evidence>
<evidence type="ECO:0000259" key="7">
    <source>
        <dbReference type="Pfam" id="PF02852"/>
    </source>
</evidence>
<dbReference type="InterPro" id="IPR016156">
    <property type="entry name" value="FAD/NAD-linked_Rdtase_dimer_sf"/>
</dbReference>
<dbReference type="SUPFAM" id="SSF51905">
    <property type="entry name" value="FAD/NAD(P)-binding domain"/>
    <property type="match status" value="2"/>
</dbReference>
<feature type="domain" description="Pyridine nucleotide-disulphide oxidoreductase dimerisation" evidence="7">
    <location>
        <begin position="332"/>
        <end position="436"/>
    </location>
</feature>
<evidence type="ECO:0000256" key="3">
    <source>
        <dbReference type="ARBA" id="ARBA00022630"/>
    </source>
</evidence>
<comment type="cofactor">
    <cofactor evidence="1">
        <name>FAD</name>
        <dbReference type="ChEBI" id="CHEBI:57692"/>
    </cofactor>
</comment>
<keyword evidence="10" id="KW-1185">Reference proteome</keyword>
<evidence type="ECO:0000256" key="1">
    <source>
        <dbReference type="ARBA" id="ARBA00001974"/>
    </source>
</evidence>
<gene>
    <name evidence="9" type="ORF">GCM10009710_28920</name>
</gene>
<evidence type="ECO:0000256" key="5">
    <source>
        <dbReference type="ARBA" id="ARBA00023002"/>
    </source>
</evidence>
<dbReference type="PRINTS" id="PR00411">
    <property type="entry name" value="PNDRDTASEI"/>
</dbReference>
<proteinExistence type="inferred from homology"/>
<sequence length="453" mass="47131">MTRVLVIGGDAAGMSAAAALRRRLPDAYEVVVLERDAWTSYSACGIPYWVAGDVAEADDLVARSPEQHRKNGIDLRTGTAAVAIDLEAREVETDAGERLAFDVLIVATGAEPLRPDLPGIDGEGVLGVQSLGDGQAVIDALEQKPKNVVVVGSGYVGLEMAEAFVARGIGTTVVEKAPVPLSIIEPSLGEKVAEAMRGRGIELLTDAAVEGFELDDDGHVRGVVVDGETIPADLVVLGLGVRARSDLAAAAGLPTGVKGGIVTDARQRVAGADRVWAAGDCVETRDRTTDLPIHLPLGTHANKQGMVVADDVAATLLGEPNRLTFPGVVQTAITKFCALEISRTGLGEQQAKDAAFDPVVVSIQTSDRAGYMPEPGEMTVLLVADRQTRRLLGVQVVGSENAGLRVDAAATAITAGMTVDDVVMLDLAYAPPFASVWSPIQVAARAAVKALDS</sequence>
<dbReference type="PANTHER" id="PTHR43429:SF1">
    <property type="entry name" value="NAD(P)H SULFUR OXIDOREDUCTASE (COA-DEPENDENT)"/>
    <property type="match status" value="1"/>
</dbReference>
<comment type="similarity">
    <text evidence="2">Belongs to the class-III pyridine nucleotide-disulfide oxidoreductase family.</text>
</comment>
<protein>
    <submittedName>
        <fullName evidence="9">FAD-dependent oxidoreductase</fullName>
    </submittedName>
</protein>
<dbReference type="RefSeq" id="WP_344202884.1">
    <property type="nucleotide sequence ID" value="NZ_BAAAME010000005.1"/>
</dbReference>
<accession>A0ABN2K2E8</accession>
<keyword evidence="6" id="KW-0676">Redox-active center</keyword>
<evidence type="ECO:0000256" key="6">
    <source>
        <dbReference type="ARBA" id="ARBA00023284"/>
    </source>
</evidence>
<dbReference type="Pfam" id="PF02852">
    <property type="entry name" value="Pyr_redox_dim"/>
    <property type="match status" value="1"/>
</dbReference>
<evidence type="ECO:0000256" key="2">
    <source>
        <dbReference type="ARBA" id="ARBA00009130"/>
    </source>
</evidence>
<keyword evidence="3" id="KW-0285">Flavoprotein</keyword>
<keyword evidence="5" id="KW-0560">Oxidoreductase</keyword>
<comment type="caution">
    <text evidence="9">The sequence shown here is derived from an EMBL/GenBank/DDBJ whole genome shotgun (WGS) entry which is preliminary data.</text>
</comment>
<dbReference type="PANTHER" id="PTHR43429">
    <property type="entry name" value="PYRIDINE NUCLEOTIDE-DISULFIDE OXIDOREDUCTASE DOMAIN-CONTAINING"/>
    <property type="match status" value="1"/>
</dbReference>
<dbReference type="EMBL" id="BAAAME010000005">
    <property type="protein sequence ID" value="GAA1747000.1"/>
    <property type="molecule type" value="Genomic_DNA"/>
</dbReference>
<reference evidence="9 10" key="1">
    <citation type="journal article" date="2019" name="Int. J. Syst. Evol. Microbiol.">
        <title>The Global Catalogue of Microorganisms (GCM) 10K type strain sequencing project: providing services to taxonomists for standard genome sequencing and annotation.</title>
        <authorList>
            <consortium name="The Broad Institute Genomics Platform"/>
            <consortium name="The Broad Institute Genome Sequencing Center for Infectious Disease"/>
            <person name="Wu L."/>
            <person name="Ma J."/>
        </authorList>
    </citation>
    <scope>NUCLEOTIDE SEQUENCE [LARGE SCALE GENOMIC DNA]</scope>
    <source>
        <strain evidence="9 10">JCM 13518</strain>
    </source>
</reference>
<dbReference type="Pfam" id="PF07992">
    <property type="entry name" value="Pyr_redox_2"/>
    <property type="match status" value="1"/>
</dbReference>
<evidence type="ECO:0000259" key="8">
    <source>
        <dbReference type="Pfam" id="PF07992"/>
    </source>
</evidence>
<dbReference type="InterPro" id="IPR023753">
    <property type="entry name" value="FAD/NAD-binding_dom"/>
</dbReference>
<dbReference type="SUPFAM" id="SSF55424">
    <property type="entry name" value="FAD/NAD-linked reductases, dimerisation (C-terminal) domain"/>
    <property type="match status" value="1"/>
</dbReference>